<dbReference type="EMBL" id="QKLU01000004">
    <property type="protein sequence ID" value="PYF74456.1"/>
    <property type="molecule type" value="Genomic_DNA"/>
</dbReference>
<dbReference type="AlphaFoldDB" id="A0A318UDH9"/>
<dbReference type="Pfam" id="PF09697">
    <property type="entry name" value="Porph_ging"/>
    <property type="match status" value="1"/>
</dbReference>
<keyword evidence="3" id="KW-1185">Reference proteome</keyword>
<proteinExistence type="predicted"/>
<evidence type="ECO:0000313" key="3">
    <source>
        <dbReference type="Proteomes" id="UP000248198"/>
    </source>
</evidence>
<sequence>MKPFLFISIITLGLYSSGLKAQAPDTLRAKATYSFSHVQDTNKRDQPYTEQMVLLLGRNASVYVSMDKIVQDEQRKKMIEEQTKNMAPGGNFNLNLGSIKKTTRQELFQYAAEKKLITKQNLVNNYLIEEALPQISWKISNETTVISGLNCQKATTHFKGRDYIAWFCQDLPFQTGPWKLNGLPGLIVEAYDTKKEVVFKFDGFEEVKNKAPEPEKELPDGRVMRFSGLSGTEILKSQTISLPKDAIKTSQKDYDRLQEAMKKDPAGFLNSAMAGSSANGKSGSIKIVSRPEGSTIKPAMNNPIELPENK</sequence>
<reference evidence="2 3" key="1">
    <citation type="submission" date="2018-06" db="EMBL/GenBank/DDBJ databases">
        <title>Genomic Encyclopedia of Archaeal and Bacterial Type Strains, Phase II (KMG-II): from individual species to whole genera.</title>
        <authorList>
            <person name="Goeker M."/>
        </authorList>
    </citation>
    <scope>NUCLEOTIDE SEQUENCE [LARGE SCALE GENOMIC DNA]</scope>
    <source>
        <strain evidence="2 3">DSM 27372</strain>
    </source>
</reference>
<gene>
    <name evidence="2" type="ORF">B0O44_104628</name>
</gene>
<comment type="caution">
    <text evidence="2">The sequence shown here is derived from an EMBL/GenBank/DDBJ whole genome shotgun (WGS) entry which is preliminary data.</text>
</comment>
<accession>A0A318UDH9</accession>
<dbReference type="InterPro" id="IPR005901">
    <property type="entry name" value="GLPGLI"/>
</dbReference>
<name>A0A318UDH9_9SPHI</name>
<dbReference type="Proteomes" id="UP000248198">
    <property type="component" value="Unassembled WGS sequence"/>
</dbReference>
<dbReference type="OrthoDB" id="1440774at2"/>
<feature type="region of interest" description="Disordered" evidence="1">
    <location>
        <begin position="271"/>
        <end position="310"/>
    </location>
</feature>
<organism evidence="2 3">
    <name type="scientific">Pedobacter nutrimenti</name>
    <dbReference type="NCBI Taxonomy" id="1241337"/>
    <lineage>
        <taxon>Bacteria</taxon>
        <taxon>Pseudomonadati</taxon>
        <taxon>Bacteroidota</taxon>
        <taxon>Sphingobacteriia</taxon>
        <taxon>Sphingobacteriales</taxon>
        <taxon>Sphingobacteriaceae</taxon>
        <taxon>Pedobacter</taxon>
    </lineage>
</organism>
<evidence type="ECO:0000313" key="2">
    <source>
        <dbReference type="EMBL" id="PYF74456.1"/>
    </source>
</evidence>
<dbReference type="RefSeq" id="WP_110831790.1">
    <property type="nucleotide sequence ID" value="NZ_QKLU01000004.1"/>
</dbReference>
<protein>
    <submittedName>
        <fullName evidence="2">GLPGLI family protein</fullName>
    </submittedName>
</protein>
<dbReference type="NCBIfam" id="TIGR01200">
    <property type="entry name" value="GLPGLI"/>
    <property type="match status" value="1"/>
</dbReference>
<feature type="compositionally biased region" description="Polar residues" evidence="1">
    <location>
        <begin position="273"/>
        <end position="282"/>
    </location>
</feature>
<evidence type="ECO:0000256" key="1">
    <source>
        <dbReference type="SAM" id="MobiDB-lite"/>
    </source>
</evidence>